<evidence type="ECO:0000313" key="10">
    <source>
        <dbReference type="EMBL" id="CAG9980474.1"/>
    </source>
</evidence>
<reference evidence="10" key="1">
    <citation type="submission" date="2021-10" db="EMBL/GenBank/DDBJ databases">
        <authorList>
            <person name="Piombo E."/>
        </authorList>
    </citation>
    <scope>NUCLEOTIDE SEQUENCE</scope>
</reference>
<comment type="function">
    <text evidence="8">Component of the Mediator complex, a coactivator involved in the regulated transcription of nearly all RNA polymerase II-dependent genes. Mediator functions as a bridge to convey information from gene-specific regulatory proteins to the basal RNA polymerase II transcription machinery. Mediator is recruited to promoters by direct interactions with regulatory proteins and serves as a scaffold for the assembly of a functional preinitiation complex with RNA polymerase II and the general transcription factors.</text>
</comment>
<feature type="compositionally biased region" description="Basic and acidic residues" evidence="9">
    <location>
        <begin position="240"/>
        <end position="289"/>
    </location>
</feature>
<dbReference type="EMBL" id="CABFNO020001317">
    <property type="protein sequence ID" value="CAG9980474.1"/>
    <property type="molecule type" value="Genomic_DNA"/>
</dbReference>
<dbReference type="OrthoDB" id="1929813at2759"/>
<feature type="compositionally biased region" description="Polar residues" evidence="9">
    <location>
        <begin position="292"/>
        <end position="303"/>
    </location>
</feature>
<evidence type="ECO:0000256" key="2">
    <source>
        <dbReference type="ARBA" id="ARBA00009626"/>
    </source>
</evidence>
<name>A0A9N9XZ62_9HYPO</name>
<dbReference type="GO" id="GO:0016592">
    <property type="term" value="C:mediator complex"/>
    <property type="evidence" value="ECO:0007669"/>
    <property type="project" value="InterPro"/>
</dbReference>
<keyword evidence="8" id="KW-0010">Activator</keyword>
<evidence type="ECO:0000256" key="3">
    <source>
        <dbReference type="ARBA" id="ARBA00020629"/>
    </source>
</evidence>
<evidence type="ECO:0000256" key="4">
    <source>
        <dbReference type="ARBA" id="ARBA00023015"/>
    </source>
</evidence>
<evidence type="ECO:0000256" key="9">
    <source>
        <dbReference type="SAM" id="MobiDB-lite"/>
    </source>
</evidence>
<sequence length="326" mass="36233">MDKYIDARFERLEKALAVLVDSVNKYHPSIAHAKEIELADSELSKGLEDVQTHQNNYLRIQELRKSSAALDSQIRDTLSSLASTRKDIVTTHATTFPPGPNYPFSYEELLNYARRISKTTMPPASMIAAAAPAAAGGATSPETTQTPLATEFQTGATPSAAPTPSQPQSPAVINGAPTPMQSQAQPSQQTTSTLTLPEHFTDYMNPSSGKPFFPWPQENAIRNGALASNQALSEQGIDPKGYDPVEVENRKQKEEEERRAKEEQEKQEHQRRLEEERERQLRQQEEWRRNTAAGSSPTQSTQPNAPPVKKQFQFSSLDDLDDDDDD</sequence>
<evidence type="ECO:0000256" key="1">
    <source>
        <dbReference type="ARBA" id="ARBA00004123"/>
    </source>
</evidence>
<feature type="region of interest" description="Disordered" evidence="9">
    <location>
        <begin position="233"/>
        <end position="326"/>
    </location>
</feature>
<dbReference type="AlphaFoldDB" id="A0A9N9XZ62"/>
<comment type="similarity">
    <text evidence="2 8">Belongs to the Mediator complex subunit 4 family.</text>
</comment>
<keyword evidence="5 8" id="KW-0804">Transcription</keyword>
<protein>
    <recommendedName>
        <fullName evidence="3 8">Mediator of RNA polymerase II transcription subunit 4</fullName>
    </recommendedName>
    <alternativeName>
        <fullName evidence="7 8">Mediator complex subunit 4</fullName>
    </alternativeName>
</protein>
<dbReference type="InterPro" id="IPR019258">
    <property type="entry name" value="Mediator_Med4"/>
</dbReference>
<evidence type="ECO:0000256" key="6">
    <source>
        <dbReference type="ARBA" id="ARBA00023242"/>
    </source>
</evidence>
<dbReference type="GO" id="GO:0003712">
    <property type="term" value="F:transcription coregulator activity"/>
    <property type="evidence" value="ECO:0007669"/>
    <property type="project" value="InterPro"/>
</dbReference>
<accession>A0A9N9XZ62</accession>
<evidence type="ECO:0000256" key="8">
    <source>
        <dbReference type="RuleBase" id="RU364141"/>
    </source>
</evidence>
<gene>
    <name evidence="8" type="primary">MED4</name>
    <name evidence="10" type="ORF">CBYS24578_00007438</name>
</gene>
<proteinExistence type="inferred from homology"/>
<organism evidence="10 11">
    <name type="scientific">Clonostachys byssicola</name>
    <dbReference type="NCBI Taxonomy" id="160290"/>
    <lineage>
        <taxon>Eukaryota</taxon>
        <taxon>Fungi</taxon>
        <taxon>Dikarya</taxon>
        <taxon>Ascomycota</taxon>
        <taxon>Pezizomycotina</taxon>
        <taxon>Sordariomycetes</taxon>
        <taxon>Hypocreomycetidae</taxon>
        <taxon>Hypocreales</taxon>
        <taxon>Bionectriaceae</taxon>
        <taxon>Clonostachys</taxon>
    </lineage>
</organism>
<keyword evidence="11" id="KW-1185">Reference proteome</keyword>
<comment type="subunit">
    <text evidence="8">Component of the Mediator complex.</text>
</comment>
<dbReference type="GO" id="GO:0006357">
    <property type="term" value="P:regulation of transcription by RNA polymerase II"/>
    <property type="evidence" value="ECO:0007669"/>
    <property type="project" value="InterPro"/>
</dbReference>
<comment type="caution">
    <text evidence="10">The sequence shown here is derived from an EMBL/GenBank/DDBJ whole genome shotgun (WGS) entry which is preliminary data.</text>
</comment>
<feature type="region of interest" description="Disordered" evidence="9">
    <location>
        <begin position="154"/>
        <end position="192"/>
    </location>
</feature>
<evidence type="ECO:0000313" key="11">
    <source>
        <dbReference type="Proteomes" id="UP000754883"/>
    </source>
</evidence>
<dbReference type="Proteomes" id="UP000754883">
    <property type="component" value="Unassembled WGS sequence"/>
</dbReference>
<comment type="subcellular location">
    <subcellularLocation>
        <location evidence="1 8">Nucleus</location>
    </subcellularLocation>
</comment>
<keyword evidence="6 8" id="KW-0539">Nucleus</keyword>
<dbReference type="Pfam" id="PF10018">
    <property type="entry name" value="Med4"/>
    <property type="match status" value="1"/>
</dbReference>
<keyword evidence="4 8" id="KW-0805">Transcription regulation</keyword>
<evidence type="ECO:0000256" key="5">
    <source>
        <dbReference type="ARBA" id="ARBA00023163"/>
    </source>
</evidence>
<evidence type="ECO:0000256" key="7">
    <source>
        <dbReference type="ARBA" id="ARBA00031257"/>
    </source>
</evidence>